<protein>
    <recommendedName>
        <fullName evidence="3">Protein TRIGALACTOSYLDIACYLGLYCEROL 4, chloroplastic</fullName>
    </recommendedName>
</protein>
<dbReference type="ExpressionAtlas" id="A0A0J8E5Z2">
    <property type="expression patterns" value="baseline"/>
</dbReference>
<dbReference type="Gramene" id="KMS98625">
    <property type="protein sequence ID" value="KMS98625"/>
    <property type="gene ID" value="BVRB_3g070230"/>
</dbReference>
<dbReference type="PANTHER" id="PTHR34954:SF4">
    <property type="entry name" value="PROTEIN TRIGALACTOSYLDIACYLGLYCEROL 4, CHLOROPLASTIC"/>
    <property type="match status" value="1"/>
</dbReference>
<dbReference type="GO" id="GO:0009941">
    <property type="term" value="C:chloroplast envelope"/>
    <property type="evidence" value="ECO:0007669"/>
    <property type="project" value="TreeGrafter"/>
</dbReference>
<sequence>MNRLRWVMDGGGFWEVDISTPRTIDGVARPLPIDGPLPLGLSRATRLSWPKQVDFFQRFMAAPFVPSFSGGSHSNGFSLQRALTIPSGNDWFTTLLGQFNLQKFVSAVRKAKSEELSDSSWMQVLGRHLSEKSFYAFGFCSEFLVTSEDTLLFSYEASGDTKTARKKAVFHHKFPHLNLTVERVWPGLFIDKHGNYWDVPATLAADLASVTSDSGARYHLSLHHISGAAKQVEGNKSSDVPATLLPGLYVKSAFSFKKNIDFWRSQAKKLKFVQPFDLFLSSPHVSGAGLIGVVATALVGDNSLRSPLDDQPKDYRRLDLYASRGKSAFLADLFATLSFSAQYGNFQRKFFDLTRIHGRLDVPSGSKFCSAAACLAKDIYKSQQLSLEAVQAVCPNPMVSFQQQIVGPFSFRVDSKIAVNLENQGCKVSLDNPVFAIEYALQVLFSAKAVAWYAPKQKEFMVELRFFER</sequence>
<dbReference type="eggNOG" id="ENOG502R4W6">
    <property type="taxonomic scope" value="Eukaryota"/>
</dbReference>
<reference evidence="1 2" key="1">
    <citation type="journal article" date="2014" name="Nature">
        <title>The genome of the recently domesticated crop plant sugar beet (Beta vulgaris).</title>
        <authorList>
            <person name="Dohm J.C."/>
            <person name="Minoche A.E."/>
            <person name="Holtgrawe D."/>
            <person name="Capella-Gutierrez S."/>
            <person name="Zakrzewski F."/>
            <person name="Tafer H."/>
            <person name="Rupp O."/>
            <person name="Sorensen T.R."/>
            <person name="Stracke R."/>
            <person name="Reinhardt R."/>
            <person name="Goesmann A."/>
            <person name="Kraft T."/>
            <person name="Schulz B."/>
            <person name="Stadler P.F."/>
            <person name="Schmidt T."/>
            <person name="Gabaldon T."/>
            <person name="Lehrach H."/>
            <person name="Weisshaar B."/>
            <person name="Himmelbauer H."/>
        </authorList>
    </citation>
    <scope>NUCLEOTIDE SEQUENCE [LARGE SCALE GENOMIC DNA]</scope>
    <source>
        <tissue evidence="1">Taproot</tissue>
    </source>
</reference>
<evidence type="ECO:0008006" key="3">
    <source>
        <dbReference type="Google" id="ProtNLM"/>
    </source>
</evidence>
<organism evidence="1 2">
    <name type="scientific">Beta vulgaris subsp. vulgaris</name>
    <name type="common">Beet</name>
    <dbReference type="NCBI Taxonomy" id="3555"/>
    <lineage>
        <taxon>Eukaryota</taxon>
        <taxon>Viridiplantae</taxon>
        <taxon>Streptophyta</taxon>
        <taxon>Embryophyta</taxon>
        <taxon>Tracheophyta</taxon>
        <taxon>Spermatophyta</taxon>
        <taxon>Magnoliopsida</taxon>
        <taxon>eudicotyledons</taxon>
        <taxon>Gunneridae</taxon>
        <taxon>Pentapetalae</taxon>
        <taxon>Caryophyllales</taxon>
        <taxon>Chenopodiaceae</taxon>
        <taxon>Betoideae</taxon>
        <taxon>Beta</taxon>
    </lineage>
</organism>
<accession>A0A0J8E5Z2</accession>
<dbReference type="InterPro" id="IPR044160">
    <property type="entry name" value="TGD4-like"/>
</dbReference>
<evidence type="ECO:0000313" key="2">
    <source>
        <dbReference type="Proteomes" id="UP000035740"/>
    </source>
</evidence>
<gene>
    <name evidence="1" type="ORF">BVRB_3g070230</name>
</gene>
<name>A0A0J8E5Z2_BETVV</name>
<dbReference type="Proteomes" id="UP000035740">
    <property type="component" value="Unassembled WGS sequence"/>
</dbReference>
<dbReference type="PANTHER" id="PTHR34954">
    <property type="entry name" value="EXPRESSED PROTEIN"/>
    <property type="match status" value="1"/>
</dbReference>
<dbReference type="GO" id="GO:0034196">
    <property type="term" value="P:acylglycerol transport"/>
    <property type="evidence" value="ECO:0007669"/>
    <property type="project" value="InterPro"/>
</dbReference>
<dbReference type="KEGG" id="bvg:104906936"/>
<dbReference type="GO" id="GO:0070300">
    <property type="term" value="F:phosphatidic acid binding"/>
    <property type="evidence" value="ECO:0007669"/>
    <property type="project" value="InterPro"/>
</dbReference>
<dbReference type="GO" id="GO:1990052">
    <property type="term" value="P:ER to chloroplast lipid transport"/>
    <property type="evidence" value="ECO:0007669"/>
    <property type="project" value="InterPro"/>
</dbReference>
<dbReference type="AlphaFoldDB" id="A0A0J8E5Z2"/>
<keyword evidence="2" id="KW-1185">Reference proteome</keyword>
<evidence type="ECO:0000313" key="1">
    <source>
        <dbReference type="EMBL" id="KMS98625.1"/>
    </source>
</evidence>
<proteinExistence type="predicted"/>
<dbReference type="OrthoDB" id="512148at2759"/>
<dbReference type="OMA" id="MDGGGFW"/>
<dbReference type="EMBL" id="KQ090248">
    <property type="protein sequence ID" value="KMS98625.1"/>
    <property type="molecule type" value="Genomic_DNA"/>
</dbReference>